<keyword evidence="2" id="KW-0813">Transport</keyword>
<dbReference type="Gene3D" id="3.40.190.10">
    <property type="entry name" value="Periplasmic binding protein-like II"/>
    <property type="match status" value="2"/>
</dbReference>
<evidence type="ECO:0000256" key="9">
    <source>
        <dbReference type="ARBA" id="ARBA00023286"/>
    </source>
</evidence>
<dbReference type="Proteomes" id="UP001153076">
    <property type="component" value="Unassembled WGS sequence"/>
</dbReference>
<dbReference type="GO" id="GO:0015276">
    <property type="term" value="F:ligand-gated monoatomic ion channel activity"/>
    <property type="evidence" value="ECO:0007669"/>
    <property type="project" value="InterPro"/>
</dbReference>
<organism evidence="13 14">
    <name type="scientific">Carnegiea gigantea</name>
    <dbReference type="NCBI Taxonomy" id="171969"/>
    <lineage>
        <taxon>Eukaryota</taxon>
        <taxon>Viridiplantae</taxon>
        <taxon>Streptophyta</taxon>
        <taxon>Embryophyta</taxon>
        <taxon>Tracheophyta</taxon>
        <taxon>Spermatophyta</taxon>
        <taxon>Magnoliopsida</taxon>
        <taxon>eudicotyledons</taxon>
        <taxon>Gunneridae</taxon>
        <taxon>Pentapetalae</taxon>
        <taxon>Caryophyllales</taxon>
        <taxon>Cactineae</taxon>
        <taxon>Cactaceae</taxon>
        <taxon>Cactoideae</taxon>
        <taxon>Echinocereeae</taxon>
        <taxon>Carnegiea</taxon>
    </lineage>
</organism>
<accession>A0A9Q1JM30</accession>
<comment type="caution">
    <text evidence="13">The sequence shown here is derived from an EMBL/GenBank/DDBJ whole genome shotgun (WGS) entry which is preliminary data.</text>
</comment>
<dbReference type="AlphaFoldDB" id="A0A9Q1JM30"/>
<dbReference type="PANTHER" id="PTHR18966">
    <property type="entry name" value="IONOTROPIC GLUTAMATE RECEPTOR"/>
    <property type="match status" value="1"/>
</dbReference>
<evidence type="ECO:0000256" key="5">
    <source>
        <dbReference type="ARBA" id="ARBA00023065"/>
    </source>
</evidence>
<evidence type="ECO:0000256" key="2">
    <source>
        <dbReference type="ARBA" id="ARBA00022448"/>
    </source>
</evidence>
<keyword evidence="4 11" id="KW-1133">Transmembrane helix</keyword>
<evidence type="ECO:0000256" key="8">
    <source>
        <dbReference type="ARBA" id="ARBA00023180"/>
    </source>
</evidence>
<sequence>MKHNKRIKDRISCSVMISALALVDMLPSSISVAMGQTHSNDTSSLTLALTTNCDNQTPASTTKRLRIAVPVRGFSDFVKVTSNNVTGKRNVGGFAAEVFNTVVNTVLIKPFPFEIVPFAKPDGTPNGRNFEISNTDKAGDGTVLHGVAACYAAIQTSSLSETPRRPPIKNINQLIRTRANVGCQQGSFIKNLLAGKGLLESQLVGFNTSQEMNDLLSQGSVAAVVGLTPHLQLRQAGKYDTLALVQTFSLQAAGFGFAFRIGSTEVRDMSNGILKLICNGQMRRIQERTIGSLETCQDDQNDGHSSDLIDTDTLWILVAGAIGVLLLMIIVMMVQCGMTCAASRKEKKALADPCYVLPC</sequence>
<dbReference type="OrthoDB" id="5984008at2759"/>
<dbReference type="InterPro" id="IPR015683">
    <property type="entry name" value="Ionotropic_Glu_rcpt"/>
</dbReference>
<keyword evidence="6 11" id="KW-0472">Membrane</keyword>
<keyword evidence="14" id="KW-1185">Reference proteome</keyword>
<evidence type="ECO:0000256" key="4">
    <source>
        <dbReference type="ARBA" id="ARBA00022989"/>
    </source>
</evidence>
<proteinExistence type="predicted"/>
<evidence type="ECO:0000313" key="14">
    <source>
        <dbReference type="Proteomes" id="UP001153076"/>
    </source>
</evidence>
<evidence type="ECO:0000256" key="3">
    <source>
        <dbReference type="ARBA" id="ARBA00022692"/>
    </source>
</evidence>
<dbReference type="SUPFAM" id="SSF53850">
    <property type="entry name" value="Periplasmic binding protein-like II"/>
    <property type="match status" value="1"/>
</dbReference>
<feature type="transmembrane region" description="Helical" evidence="11">
    <location>
        <begin position="314"/>
        <end position="338"/>
    </location>
</feature>
<keyword evidence="8" id="KW-0325">Glycoprotein</keyword>
<evidence type="ECO:0000313" key="13">
    <source>
        <dbReference type="EMBL" id="KAJ8425706.1"/>
    </source>
</evidence>
<reference evidence="13" key="1">
    <citation type="submission" date="2022-04" db="EMBL/GenBank/DDBJ databases">
        <title>Carnegiea gigantea Genome sequencing and assembly v2.</title>
        <authorList>
            <person name="Copetti D."/>
            <person name="Sanderson M.J."/>
            <person name="Burquez A."/>
            <person name="Wojciechowski M.F."/>
        </authorList>
    </citation>
    <scope>NUCLEOTIDE SEQUENCE</scope>
    <source>
        <strain evidence="13">SGP5-SGP5p</strain>
        <tissue evidence="13">Aerial part</tissue>
    </source>
</reference>
<keyword evidence="7" id="KW-0675">Receptor</keyword>
<feature type="domain" description="Ionotropic glutamate receptor C-terminal" evidence="12">
    <location>
        <begin position="66"/>
        <end position="292"/>
    </location>
</feature>
<keyword evidence="3 11" id="KW-0812">Transmembrane</keyword>
<keyword evidence="5" id="KW-0406">Ion transport</keyword>
<evidence type="ECO:0000256" key="10">
    <source>
        <dbReference type="ARBA" id="ARBA00023303"/>
    </source>
</evidence>
<evidence type="ECO:0000256" key="7">
    <source>
        <dbReference type="ARBA" id="ARBA00023170"/>
    </source>
</evidence>
<name>A0A9Q1JM30_9CARY</name>
<protein>
    <recommendedName>
        <fullName evidence="12">Ionotropic glutamate receptor C-terminal domain-containing protein</fullName>
    </recommendedName>
</protein>
<evidence type="ECO:0000256" key="1">
    <source>
        <dbReference type="ARBA" id="ARBA00004141"/>
    </source>
</evidence>
<evidence type="ECO:0000256" key="6">
    <source>
        <dbReference type="ARBA" id="ARBA00023136"/>
    </source>
</evidence>
<keyword evidence="10" id="KW-0407">Ion channel</keyword>
<dbReference type="GO" id="GO:0016020">
    <property type="term" value="C:membrane"/>
    <property type="evidence" value="ECO:0007669"/>
    <property type="project" value="UniProtKB-SubCell"/>
</dbReference>
<dbReference type="InterPro" id="IPR001320">
    <property type="entry name" value="Iontro_rcpt_C"/>
</dbReference>
<dbReference type="SMART" id="SM00079">
    <property type="entry name" value="PBPe"/>
    <property type="match status" value="1"/>
</dbReference>
<evidence type="ECO:0000256" key="11">
    <source>
        <dbReference type="SAM" id="Phobius"/>
    </source>
</evidence>
<gene>
    <name evidence="13" type="ORF">Cgig2_030559</name>
</gene>
<evidence type="ECO:0000259" key="12">
    <source>
        <dbReference type="SMART" id="SM00079"/>
    </source>
</evidence>
<dbReference type="EMBL" id="JAKOGI010001422">
    <property type="protein sequence ID" value="KAJ8425706.1"/>
    <property type="molecule type" value="Genomic_DNA"/>
</dbReference>
<comment type="subcellular location">
    <subcellularLocation>
        <location evidence="1">Membrane</location>
        <topology evidence="1">Multi-pass membrane protein</topology>
    </subcellularLocation>
</comment>
<keyword evidence="9" id="KW-1071">Ligand-gated ion channel</keyword>